<gene>
    <name evidence="1" type="ORF">GCM10017581_103010</name>
</gene>
<dbReference type="Proteomes" id="UP001143480">
    <property type="component" value="Unassembled WGS sequence"/>
</dbReference>
<dbReference type="EMBL" id="BSFP01000156">
    <property type="protein sequence ID" value="GLL08534.1"/>
    <property type="molecule type" value="Genomic_DNA"/>
</dbReference>
<dbReference type="AlphaFoldDB" id="A0A9W6NTA6"/>
<comment type="caution">
    <text evidence="1">The sequence shown here is derived from an EMBL/GenBank/DDBJ whole genome shotgun (WGS) entry which is preliminary data.</text>
</comment>
<reference evidence="1" key="1">
    <citation type="journal article" date="2014" name="Int. J. Syst. Evol. Microbiol.">
        <title>Complete genome sequence of Corynebacterium casei LMG S-19264T (=DSM 44701T), isolated from a smear-ripened cheese.</title>
        <authorList>
            <consortium name="US DOE Joint Genome Institute (JGI-PGF)"/>
            <person name="Walter F."/>
            <person name="Albersmeier A."/>
            <person name="Kalinowski J."/>
            <person name="Ruckert C."/>
        </authorList>
    </citation>
    <scope>NUCLEOTIDE SEQUENCE</scope>
    <source>
        <strain evidence="1">VKM Ac-1321</strain>
    </source>
</reference>
<reference evidence="1" key="2">
    <citation type="submission" date="2023-01" db="EMBL/GenBank/DDBJ databases">
        <authorList>
            <person name="Sun Q."/>
            <person name="Evtushenko L."/>
        </authorList>
    </citation>
    <scope>NUCLEOTIDE SEQUENCE</scope>
    <source>
        <strain evidence="1">VKM Ac-1321</strain>
    </source>
</reference>
<name>A0A9W6NTA6_9ACTN</name>
<evidence type="ECO:0000313" key="1">
    <source>
        <dbReference type="EMBL" id="GLL08534.1"/>
    </source>
</evidence>
<accession>A0A9W6NTA6</accession>
<protein>
    <submittedName>
        <fullName evidence="1">Uncharacterized protein</fullName>
    </submittedName>
</protein>
<organism evidence="1 2">
    <name type="scientific">Dactylosporangium matsuzakiense</name>
    <dbReference type="NCBI Taxonomy" id="53360"/>
    <lineage>
        <taxon>Bacteria</taxon>
        <taxon>Bacillati</taxon>
        <taxon>Actinomycetota</taxon>
        <taxon>Actinomycetes</taxon>
        <taxon>Micromonosporales</taxon>
        <taxon>Micromonosporaceae</taxon>
        <taxon>Dactylosporangium</taxon>
    </lineage>
</organism>
<proteinExistence type="predicted"/>
<keyword evidence="2" id="KW-1185">Reference proteome</keyword>
<sequence>MTPIDGNTDFPTFLPGAPPPNFDLFTPPVITLSGAVDDQRTPGSTVSVPAAVSIVARAPIGTVS</sequence>
<evidence type="ECO:0000313" key="2">
    <source>
        <dbReference type="Proteomes" id="UP001143480"/>
    </source>
</evidence>